<comment type="caution">
    <text evidence="2">The sequence shown here is derived from an EMBL/GenBank/DDBJ whole genome shotgun (WGS) entry which is preliminary data.</text>
</comment>
<reference evidence="2 3" key="1">
    <citation type="journal article" date="2017" name="Curr. Biol.">
        <title>The Evolution of Venom by Co-option of Single-Copy Genes.</title>
        <authorList>
            <person name="Martinson E.O."/>
            <person name="Mrinalini"/>
            <person name="Kelkar Y.D."/>
            <person name="Chang C.H."/>
            <person name="Werren J.H."/>
        </authorList>
    </citation>
    <scope>NUCLEOTIDE SEQUENCE [LARGE SCALE GENOMIC DNA]</scope>
    <source>
        <strain evidence="2 3">Alberta</strain>
        <tissue evidence="2">Whole body</tissue>
    </source>
</reference>
<evidence type="ECO:0000313" key="2">
    <source>
        <dbReference type="EMBL" id="OXU23785.1"/>
    </source>
</evidence>
<name>A0A232EZJ0_9HYME</name>
<evidence type="ECO:0000256" key="1">
    <source>
        <dbReference type="SAM" id="MobiDB-lite"/>
    </source>
</evidence>
<organism evidence="2 3">
    <name type="scientific">Trichomalopsis sarcophagae</name>
    <dbReference type="NCBI Taxonomy" id="543379"/>
    <lineage>
        <taxon>Eukaryota</taxon>
        <taxon>Metazoa</taxon>
        <taxon>Ecdysozoa</taxon>
        <taxon>Arthropoda</taxon>
        <taxon>Hexapoda</taxon>
        <taxon>Insecta</taxon>
        <taxon>Pterygota</taxon>
        <taxon>Neoptera</taxon>
        <taxon>Endopterygota</taxon>
        <taxon>Hymenoptera</taxon>
        <taxon>Apocrita</taxon>
        <taxon>Proctotrupomorpha</taxon>
        <taxon>Chalcidoidea</taxon>
        <taxon>Pteromalidae</taxon>
        <taxon>Pteromalinae</taxon>
        <taxon>Trichomalopsis</taxon>
    </lineage>
</organism>
<protein>
    <submittedName>
        <fullName evidence="2">Uncharacterized protein</fullName>
    </submittedName>
</protein>
<evidence type="ECO:0000313" key="3">
    <source>
        <dbReference type="Proteomes" id="UP000215335"/>
    </source>
</evidence>
<feature type="region of interest" description="Disordered" evidence="1">
    <location>
        <begin position="55"/>
        <end position="104"/>
    </location>
</feature>
<accession>A0A232EZJ0</accession>
<dbReference type="EMBL" id="NNAY01001498">
    <property type="protein sequence ID" value="OXU23785.1"/>
    <property type="molecule type" value="Genomic_DNA"/>
</dbReference>
<dbReference type="Proteomes" id="UP000215335">
    <property type="component" value="Unassembled WGS sequence"/>
</dbReference>
<sequence length="104" mass="11702">MTTTPRTKGTKNGKTAVASGCRLRIPSLQNAFHAVQRLHRNSKNPQKHVVYKTQTHIHTQAGPARRGRRRRGAVRGTTAIAAQEKDRHRSRWRDALSPARLPLP</sequence>
<keyword evidence="3" id="KW-1185">Reference proteome</keyword>
<proteinExistence type="predicted"/>
<gene>
    <name evidence="2" type="ORF">TSAR_016654</name>
</gene>
<dbReference type="AlphaFoldDB" id="A0A232EZJ0"/>